<dbReference type="PANTHER" id="PTHR35371">
    <property type="entry name" value="INNER MEMBRANE PROTEIN"/>
    <property type="match status" value="1"/>
</dbReference>
<name>A0A8J6IT51_9ALTE</name>
<evidence type="ECO:0000256" key="1">
    <source>
        <dbReference type="ARBA" id="ARBA00004370"/>
    </source>
</evidence>
<evidence type="ECO:0000313" key="6">
    <source>
        <dbReference type="EMBL" id="MBC3765123.1"/>
    </source>
</evidence>
<dbReference type="GO" id="GO:0016020">
    <property type="term" value="C:membrane"/>
    <property type="evidence" value="ECO:0007669"/>
    <property type="project" value="UniProtKB-SubCell"/>
</dbReference>
<dbReference type="InterPro" id="IPR001129">
    <property type="entry name" value="Membr-assoc_MAPEG"/>
</dbReference>
<proteinExistence type="predicted"/>
<gene>
    <name evidence="6" type="ORF">H8B19_04505</name>
</gene>
<evidence type="ECO:0000313" key="7">
    <source>
        <dbReference type="Proteomes" id="UP000601768"/>
    </source>
</evidence>
<organism evidence="6 7">
    <name type="scientific">Neptunicella marina</name>
    <dbReference type="NCBI Taxonomy" id="2125989"/>
    <lineage>
        <taxon>Bacteria</taxon>
        <taxon>Pseudomonadati</taxon>
        <taxon>Pseudomonadota</taxon>
        <taxon>Gammaproteobacteria</taxon>
        <taxon>Alteromonadales</taxon>
        <taxon>Alteromonadaceae</taxon>
        <taxon>Neptunicella</taxon>
    </lineage>
</organism>
<keyword evidence="7" id="KW-1185">Reference proteome</keyword>
<evidence type="ECO:0000256" key="2">
    <source>
        <dbReference type="ARBA" id="ARBA00022692"/>
    </source>
</evidence>
<feature type="transmembrane region" description="Helical" evidence="5">
    <location>
        <begin position="58"/>
        <end position="75"/>
    </location>
</feature>
<accession>A0A8J6IT51</accession>
<sequence length="135" mass="14833">MQSILICLFIAVLMPIIVKLPLAIAQHKAGGYDNSLPRIQQSQLTGFGARAKAGHENAFEALIFFAPGVLALVGMSAVTHQAVLYAQIWVVARVIYHLFYLINVHILRSVSWAVSYAMSLLILWQAIQMAGVTLE</sequence>
<evidence type="ECO:0000256" key="5">
    <source>
        <dbReference type="SAM" id="Phobius"/>
    </source>
</evidence>
<protein>
    <submittedName>
        <fullName evidence="6">MAPEG family protein</fullName>
    </submittedName>
</protein>
<comment type="caution">
    <text evidence="6">The sequence shown here is derived from an EMBL/GenBank/DDBJ whole genome shotgun (WGS) entry which is preliminary data.</text>
</comment>
<dbReference type="SUPFAM" id="SSF161084">
    <property type="entry name" value="MAPEG domain-like"/>
    <property type="match status" value="1"/>
</dbReference>
<dbReference type="EMBL" id="JACNEP010000002">
    <property type="protein sequence ID" value="MBC3765123.1"/>
    <property type="molecule type" value="Genomic_DNA"/>
</dbReference>
<dbReference type="Proteomes" id="UP000601768">
    <property type="component" value="Unassembled WGS sequence"/>
</dbReference>
<dbReference type="PANTHER" id="PTHR35371:SF1">
    <property type="entry name" value="BLR7753 PROTEIN"/>
    <property type="match status" value="1"/>
</dbReference>
<keyword evidence="3 5" id="KW-1133">Transmembrane helix</keyword>
<dbReference type="Gene3D" id="1.20.120.550">
    <property type="entry name" value="Membrane associated eicosanoid/glutathione metabolism-like domain"/>
    <property type="match status" value="1"/>
</dbReference>
<dbReference type="InterPro" id="IPR023352">
    <property type="entry name" value="MAPEG-like_dom_sf"/>
</dbReference>
<dbReference type="Pfam" id="PF01124">
    <property type="entry name" value="MAPEG"/>
    <property type="match status" value="1"/>
</dbReference>
<evidence type="ECO:0000256" key="3">
    <source>
        <dbReference type="ARBA" id="ARBA00022989"/>
    </source>
</evidence>
<dbReference type="AlphaFoldDB" id="A0A8J6IT51"/>
<reference evidence="6" key="1">
    <citation type="journal article" date="2018" name="Int. J. Syst. Evol. Microbiol.">
        <title>Neptunicella marina gen. nov., sp. nov., isolated from surface seawater.</title>
        <authorList>
            <person name="Liu X."/>
            <person name="Lai Q."/>
            <person name="Du Y."/>
            <person name="Zhang X."/>
            <person name="Liu Z."/>
            <person name="Sun F."/>
            <person name="Shao Z."/>
        </authorList>
    </citation>
    <scope>NUCLEOTIDE SEQUENCE</scope>
    <source>
        <strain evidence="6">S27-2</strain>
    </source>
</reference>
<evidence type="ECO:0000256" key="4">
    <source>
        <dbReference type="ARBA" id="ARBA00023136"/>
    </source>
</evidence>
<dbReference type="RefSeq" id="WP_186505579.1">
    <property type="nucleotide sequence ID" value="NZ_JACNEP010000002.1"/>
</dbReference>
<reference evidence="6" key="2">
    <citation type="submission" date="2020-08" db="EMBL/GenBank/DDBJ databases">
        <authorList>
            <person name="Lai Q."/>
        </authorList>
    </citation>
    <scope>NUCLEOTIDE SEQUENCE</scope>
    <source>
        <strain evidence="6">S27-2</strain>
    </source>
</reference>
<feature type="transmembrane region" description="Helical" evidence="5">
    <location>
        <begin position="114"/>
        <end position="134"/>
    </location>
</feature>
<keyword evidence="2 5" id="KW-0812">Transmembrane</keyword>
<comment type="subcellular location">
    <subcellularLocation>
        <location evidence="1">Membrane</location>
    </subcellularLocation>
</comment>
<keyword evidence="4 5" id="KW-0472">Membrane</keyword>